<dbReference type="eggNOG" id="KOG1989">
    <property type="taxonomic scope" value="Eukaryota"/>
</dbReference>
<dbReference type="EMBL" id="CH476597">
    <property type="protein sequence ID" value="EAU36311.1"/>
    <property type="molecule type" value="Genomic_DNA"/>
</dbReference>
<dbReference type="SMART" id="SM00220">
    <property type="entry name" value="S_TKc"/>
    <property type="match status" value="1"/>
</dbReference>
<sequence>MSSYQNPQAYQSHPASHRPIPSYNPVAAMAAPAGTFLPGTKVQVGNHRVVVEKYLSEGGFAHVYVVRLPQPIDGTERAVLKRVAVPDKAALANMRTEVETMKKLKGHRHIVKYIDSHASQLRGGGFEVFLLMEFCSGGGLIDFMNTRLQNRLTEPEILKIFSDVAEGVACMHYLKPPLLHRDLKVENVLISRNGNTPCYKLCDFGSTAPPRPAATSAAEGRLIEDDVQRHTTLQYRSPEMIDVYRKQPIDEKSDIWALGVLLYKLCYYTTPFEEVGQMAILNASYKFPTYPVFSERLRMLIASMLKENPQKRPNIYEVLREACHMQGKECPIKDIYANRSTSEARRYQELPPSPTEAPQIGAVFSPPVQETQIIPEIAPMRRGRPTRPDASQHNSAKPSPSPFRGSSDPFAVLDGGSGHKSQDSHDEFTNRFPSLDQFDILHEKGGKFDFEPTVSETKQEDDDLARRLTNALADEAFVKRPASENEPAPELPRRPNQPSPLKARSIEPLNDRREEPSRPQVPLYQPVPQKPAMVSTGTMTSPLPTPGPSESKTASRPVYKFPPADSQPRPASQPWPAEADKRPTRQKIPSPTSSSTKLEPNPRVSADRISDLSASSARNSMDGLRPSHLEVDDPVGRSKSANSKARPVSVHAGSKLDFRGSESARSSLDLSRSPYEAGSSFQQSRTDVDQNFDRGNITSDIDYLRAREEETNRKREKRYSSSAKHNKRSSLSTLSLSGTKTLFAGRFGEAFRRFENQENKAQSPAAEEPPRQVLPVASPDYADEPVQLSDNETDDISPEMRRELERRRLSQEEKRVASAAAEYRRKVAERGEGGYSTRSSTIQNRVQSFLDESNKPRVPPKTATGYGRFTGESQTALQAKQSEPLPDPPRLNTRSAGPYYSERPQEQPFSPVKERWEPPSGPPRQEAGPTSYAPTQAQRTGPSRPVAPPKPKNLRVGGAPESRPVSHDRSPTSPGEDWEANFSRRFPSLSGLEMETEIELPTKLASLRTKEFDDDCKSTYALDIVNIVKRNGMSISLGRDSRILRWHLPTAGQYFVGSPDTAMGHVTDAHTLLKVACIRGLQHAVHLVDRGSKGGASTLGNYID</sequence>
<organism evidence="14 15">
    <name type="scientific">Aspergillus terreus (strain NIH 2624 / FGSC A1156)</name>
    <dbReference type="NCBI Taxonomy" id="341663"/>
    <lineage>
        <taxon>Eukaryota</taxon>
        <taxon>Fungi</taxon>
        <taxon>Dikarya</taxon>
        <taxon>Ascomycota</taxon>
        <taxon>Pezizomycotina</taxon>
        <taxon>Eurotiomycetes</taxon>
        <taxon>Eurotiomycetidae</taxon>
        <taxon>Eurotiales</taxon>
        <taxon>Aspergillaceae</taxon>
        <taxon>Aspergillus</taxon>
        <taxon>Aspergillus subgen. Circumdati</taxon>
    </lineage>
</organism>
<feature type="compositionally biased region" description="Basic and acidic residues" evidence="12">
    <location>
        <begin position="798"/>
        <end position="832"/>
    </location>
</feature>
<dbReference type="Proteomes" id="UP000007963">
    <property type="component" value="Unassembled WGS sequence"/>
</dbReference>
<keyword evidence="4" id="KW-0723">Serine/threonine-protein kinase</keyword>
<dbReference type="Gene3D" id="1.10.510.10">
    <property type="entry name" value="Transferase(Phosphotransferase) domain 1"/>
    <property type="match status" value="1"/>
</dbReference>
<feature type="compositionally biased region" description="Polar residues" evidence="12">
    <location>
        <begin position="389"/>
        <end position="398"/>
    </location>
</feature>
<dbReference type="SUPFAM" id="SSF56112">
    <property type="entry name" value="Protein kinase-like (PK-like)"/>
    <property type="match status" value="1"/>
</dbReference>
<evidence type="ECO:0000256" key="11">
    <source>
        <dbReference type="ARBA" id="ARBA00048679"/>
    </source>
</evidence>
<dbReference type="InterPro" id="IPR011009">
    <property type="entry name" value="Kinase-like_dom_sf"/>
</dbReference>
<dbReference type="GO" id="GO:0005737">
    <property type="term" value="C:cytoplasm"/>
    <property type="evidence" value="ECO:0007669"/>
    <property type="project" value="UniProtKB-SubCell"/>
</dbReference>
<evidence type="ECO:0000256" key="3">
    <source>
        <dbReference type="ARBA" id="ARBA00022490"/>
    </source>
</evidence>
<dbReference type="STRING" id="341663.Q0CTE7"/>
<dbReference type="OMA" id="MDSHASQ"/>
<evidence type="ECO:0000256" key="2">
    <source>
        <dbReference type="ARBA" id="ARBA00012513"/>
    </source>
</evidence>
<feature type="compositionally biased region" description="Polar residues" evidence="12">
    <location>
        <begin position="587"/>
        <end position="598"/>
    </location>
</feature>
<reference evidence="15" key="1">
    <citation type="submission" date="2005-09" db="EMBL/GenBank/DDBJ databases">
        <title>Annotation of the Aspergillus terreus NIH2624 genome.</title>
        <authorList>
            <person name="Birren B.W."/>
            <person name="Lander E.S."/>
            <person name="Galagan J.E."/>
            <person name="Nusbaum C."/>
            <person name="Devon K."/>
            <person name="Henn M."/>
            <person name="Ma L.-J."/>
            <person name="Jaffe D.B."/>
            <person name="Butler J."/>
            <person name="Alvarez P."/>
            <person name="Gnerre S."/>
            <person name="Grabherr M."/>
            <person name="Kleber M."/>
            <person name="Mauceli E.W."/>
            <person name="Brockman W."/>
            <person name="Rounsley S."/>
            <person name="Young S.K."/>
            <person name="LaButti K."/>
            <person name="Pushparaj V."/>
            <person name="DeCaprio D."/>
            <person name="Crawford M."/>
            <person name="Koehrsen M."/>
            <person name="Engels R."/>
            <person name="Montgomery P."/>
            <person name="Pearson M."/>
            <person name="Howarth C."/>
            <person name="Larson L."/>
            <person name="Luoma S."/>
            <person name="White J."/>
            <person name="Alvarado L."/>
            <person name="Kodira C.D."/>
            <person name="Zeng Q."/>
            <person name="Oleary S."/>
            <person name="Yandava C."/>
            <person name="Denning D.W."/>
            <person name="Nierman W.C."/>
            <person name="Milne T."/>
            <person name="Madden K."/>
        </authorList>
    </citation>
    <scope>NUCLEOTIDE SEQUENCE [LARGE SCALE GENOMIC DNA]</scope>
    <source>
        <strain evidence="15">NIH 2624 / FGSC A1156</strain>
    </source>
</reference>
<dbReference type="OrthoDB" id="2018507at2759"/>
<dbReference type="Pfam" id="PF00069">
    <property type="entry name" value="Pkinase"/>
    <property type="match status" value="1"/>
</dbReference>
<accession>Q0CTE7</accession>
<feature type="compositionally biased region" description="Polar residues" evidence="12">
    <location>
        <begin position="871"/>
        <end position="881"/>
    </location>
</feature>
<evidence type="ECO:0000256" key="5">
    <source>
        <dbReference type="ARBA" id="ARBA00022553"/>
    </source>
</evidence>
<proteinExistence type="predicted"/>
<feature type="compositionally biased region" description="Polar residues" evidence="12">
    <location>
        <begin position="836"/>
        <end position="851"/>
    </location>
</feature>
<feature type="region of interest" description="Disordered" evidence="12">
    <location>
        <begin position="754"/>
        <end position="981"/>
    </location>
</feature>
<protein>
    <recommendedName>
        <fullName evidence="2">non-specific serine/threonine protein kinase</fullName>
        <ecNumber evidence="2">2.7.11.1</ecNumber>
    </recommendedName>
</protein>
<evidence type="ECO:0000259" key="13">
    <source>
        <dbReference type="PROSITE" id="PS50011"/>
    </source>
</evidence>
<dbReference type="GO" id="GO:0005524">
    <property type="term" value="F:ATP binding"/>
    <property type="evidence" value="ECO:0007669"/>
    <property type="project" value="UniProtKB-KW"/>
</dbReference>
<feature type="compositionally biased region" description="Polar residues" evidence="12">
    <location>
        <begin position="535"/>
        <end position="554"/>
    </location>
</feature>
<dbReference type="InterPro" id="IPR000719">
    <property type="entry name" value="Prot_kinase_dom"/>
</dbReference>
<dbReference type="VEuPathDB" id="FungiDB:ATEG_03037"/>
<comment type="catalytic activity">
    <reaction evidence="11">
        <text>L-seryl-[protein] + ATP = O-phospho-L-seryl-[protein] + ADP + H(+)</text>
        <dbReference type="Rhea" id="RHEA:17989"/>
        <dbReference type="Rhea" id="RHEA-COMP:9863"/>
        <dbReference type="Rhea" id="RHEA-COMP:11604"/>
        <dbReference type="ChEBI" id="CHEBI:15378"/>
        <dbReference type="ChEBI" id="CHEBI:29999"/>
        <dbReference type="ChEBI" id="CHEBI:30616"/>
        <dbReference type="ChEBI" id="CHEBI:83421"/>
        <dbReference type="ChEBI" id="CHEBI:456216"/>
        <dbReference type="EC" id="2.7.11.1"/>
    </reaction>
</comment>
<dbReference type="AlphaFoldDB" id="Q0CTE7"/>
<keyword evidence="5" id="KW-0597">Phosphoprotein</keyword>
<comment type="subcellular location">
    <subcellularLocation>
        <location evidence="1">Cytoplasm</location>
    </subcellularLocation>
</comment>
<keyword evidence="6" id="KW-0808">Transferase</keyword>
<feature type="domain" description="Protein kinase" evidence="13">
    <location>
        <begin position="49"/>
        <end position="327"/>
    </location>
</feature>
<keyword evidence="8" id="KW-0418">Kinase</keyword>
<feature type="region of interest" description="Disordered" evidence="12">
    <location>
        <begin position="373"/>
        <end position="430"/>
    </location>
</feature>
<dbReference type="EC" id="2.7.11.1" evidence="2"/>
<feature type="compositionally biased region" description="Basic and acidic residues" evidence="12">
    <location>
        <begin position="625"/>
        <end position="636"/>
    </location>
</feature>
<dbReference type="GeneID" id="4317500"/>
<feature type="compositionally biased region" description="Basic and acidic residues" evidence="12">
    <location>
        <begin position="420"/>
        <end position="429"/>
    </location>
</feature>
<dbReference type="FunFam" id="1.10.510.10:FF:000441">
    <property type="entry name" value="Serine/threonine protein kinase"/>
    <property type="match status" value="1"/>
</dbReference>
<evidence type="ECO:0000256" key="4">
    <source>
        <dbReference type="ARBA" id="ARBA00022527"/>
    </source>
</evidence>
<dbReference type="GO" id="GO:0007015">
    <property type="term" value="P:actin filament organization"/>
    <property type="evidence" value="ECO:0007669"/>
    <property type="project" value="TreeGrafter"/>
</dbReference>
<evidence type="ECO:0000256" key="8">
    <source>
        <dbReference type="ARBA" id="ARBA00022777"/>
    </source>
</evidence>
<gene>
    <name evidence="14" type="ORF">ATEG_03037</name>
</gene>
<evidence type="ECO:0000256" key="9">
    <source>
        <dbReference type="ARBA" id="ARBA00022840"/>
    </source>
</evidence>
<dbReference type="PANTHER" id="PTHR22967:SF57">
    <property type="entry name" value="AUXILIN, ISOFORM A-RELATED"/>
    <property type="match status" value="1"/>
</dbReference>
<evidence type="ECO:0000256" key="7">
    <source>
        <dbReference type="ARBA" id="ARBA00022741"/>
    </source>
</evidence>
<dbReference type="GO" id="GO:0004674">
    <property type="term" value="F:protein serine/threonine kinase activity"/>
    <property type="evidence" value="ECO:0007669"/>
    <property type="project" value="UniProtKB-KW"/>
</dbReference>
<dbReference type="PROSITE" id="PS00108">
    <property type="entry name" value="PROTEIN_KINASE_ST"/>
    <property type="match status" value="1"/>
</dbReference>
<feature type="region of interest" description="Disordered" evidence="12">
    <location>
        <begin position="475"/>
        <end position="733"/>
    </location>
</feature>
<name>Q0CTE7_ASPTN</name>
<evidence type="ECO:0000313" key="15">
    <source>
        <dbReference type="Proteomes" id="UP000007963"/>
    </source>
</evidence>
<evidence type="ECO:0000256" key="1">
    <source>
        <dbReference type="ARBA" id="ARBA00004496"/>
    </source>
</evidence>
<evidence type="ECO:0000313" key="14">
    <source>
        <dbReference type="EMBL" id="EAU36311.1"/>
    </source>
</evidence>
<dbReference type="GO" id="GO:0000147">
    <property type="term" value="P:actin cortical patch assembly"/>
    <property type="evidence" value="ECO:0007669"/>
    <property type="project" value="TreeGrafter"/>
</dbReference>
<evidence type="ECO:0000256" key="10">
    <source>
        <dbReference type="ARBA" id="ARBA00047899"/>
    </source>
</evidence>
<keyword evidence="3" id="KW-0963">Cytoplasm</keyword>
<dbReference type="PANTHER" id="PTHR22967">
    <property type="entry name" value="SERINE/THREONINE PROTEIN KINASE"/>
    <property type="match status" value="1"/>
</dbReference>
<dbReference type="CDD" id="cd14037">
    <property type="entry name" value="STKc_NAK_like"/>
    <property type="match status" value="1"/>
</dbReference>
<feature type="compositionally biased region" description="Polar residues" evidence="12">
    <location>
        <begin position="932"/>
        <end position="941"/>
    </location>
</feature>
<feature type="compositionally biased region" description="Basic and acidic residues" evidence="12">
    <location>
        <begin position="702"/>
        <end position="713"/>
    </location>
</feature>
<keyword evidence="7" id="KW-0547">Nucleotide-binding</keyword>
<evidence type="ECO:0000256" key="6">
    <source>
        <dbReference type="ARBA" id="ARBA00022679"/>
    </source>
</evidence>
<dbReference type="HOGENOM" id="CLU_011638_0_0_1"/>
<keyword evidence="9" id="KW-0067">ATP-binding</keyword>
<dbReference type="RefSeq" id="XP_001212215.1">
    <property type="nucleotide sequence ID" value="XM_001212215.1"/>
</dbReference>
<dbReference type="PROSITE" id="PS50011">
    <property type="entry name" value="PROTEIN_KINASE_DOM"/>
    <property type="match status" value="1"/>
</dbReference>
<dbReference type="InterPro" id="IPR008271">
    <property type="entry name" value="Ser/Thr_kinase_AS"/>
</dbReference>
<evidence type="ECO:0000256" key="12">
    <source>
        <dbReference type="SAM" id="MobiDB-lite"/>
    </source>
</evidence>
<comment type="catalytic activity">
    <reaction evidence="10">
        <text>L-threonyl-[protein] + ATP = O-phospho-L-threonyl-[protein] + ADP + H(+)</text>
        <dbReference type="Rhea" id="RHEA:46608"/>
        <dbReference type="Rhea" id="RHEA-COMP:11060"/>
        <dbReference type="Rhea" id="RHEA-COMP:11605"/>
        <dbReference type="ChEBI" id="CHEBI:15378"/>
        <dbReference type="ChEBI" id="CHEBI:30013"/>
        <dbReference type="ChEBI" id="CHEBI:30616"/>
        <dbReference type="ChEBI" id="CHEBI:61977"/>
        <dbReference type="ChEBI" id="CHEBI:456216"/>
        <dbReference type="EC" id="2.7.11.1"/>
    </reaction>
</comment>